<keyword evidence="2" id="KW-1185">Reference proteome</keyword>
<protein>
    <submittedName>
        <fullName evidence="1">Septum formation initiator</fullName>
    </submittedName>
</protein>
<organism evidence="1 2">
    <name type="scientific">Pseudobacteriovorax antillogorgiicola</name>
    <dbReference type="NCBI Taxonomy" id="1513793"/>
    <lineage>
        <taxon>Bacteria</taxon>
        <taxon>Pseudomonadati</taxon>
        <taxon>Bdellovibrionota</taxon>
        <taxon>Oligoflexia</taxon>
        <taxon>Oligoflexales</taxon>
        <taxon>Pseudobacteriovoracaceae</taxon>
        <taxon>Pseudobacteriovorax</taxon>
    </lineage>
</organism>
<evidence type="ECO:0000313" key="2">
    <source>
        <dbReference type="Proteomes" id="UP000192907"/>
    </source>
</evidence>
<dbReference type="AlphaFoldDB" id="A0A1Y6CIN8"/>
<dbReference type="RefSeq" id="WP_132323671.1">
    <property type="nucleotide sequence ID" value="NZ_FWZT01000023.1"/>
</dbReference>
<dbReference type="InterPro" id="IPR007060">
    <property type="entry name" value="FtsL/DivIC"/>
</dbReference>
<dbReference type="Proteomes" id="UP000192907">
    <property type="component" value="Unassembled WGS sequence"/>
</dbReference>
<dbReference type="STRING" id="1513793.SAMN06296036_12370"/>
<proteinExistence type="predicted"/>
<name>A0A1Y6CIN8_9BACT</name>
<dbReference type="OrthoDB" id="9954306at2"/>
<gene>
    <name evidence="1" type="ORF">SAMN06296036_12370</name>
</gene>
<sequence length="89" mass="10261">MPPYRIIILMGALVLTVGMIRGENPISTYWELKDSQQILEETVSGLQHDVRSLEDEIYKIEKSPHYAHKVLRDKYHVTEAGESIVFFAD</sequence>
<evidence type="ECO:0000313" key="1">
    <source>
        <dbReference type="EMBL" id="SMF66818.1"/>
    </source>
</evidence>
<reference evidence="2" key="1">
    <citation type="submission" date="2017-04" db="EMBL/GenBank/DDBJ databases">
        <authorList>
            <person name="Varghese N."/>
            <person name="Submissions S."/>
        </authorList>
    </citation>
    <scope>NUCLEOTIDE SEQUENCE [LARGE SCALE GENOMIC DNA]</scope>
    <source>
        <strain evidence="2">RKEM611</strain>
    </source>
</reference>
<dbReference type="EMBL" id="FWZT01000023">
    <property type="protein sequence ID" value="SMF66818.1"/>
    <property type="molecule type" value="Genomic_DNA"/>
</dbReference>
<accession>A0A1Y6CIN8</accession>
<dbReference type="Pfam" id="PF04977">
    <property type="entry name" value="DivIC"/>
    <property type="match status" value="1"/>
</dbReference>